<reference evidence="6" key="1">
    <citation type="submission" date="2025-08" db="UniProtKB">
        <authorList>
            <consortium name="Ensembl"/>
        </authorList>
    </citation>
    <scope>IDENTIFICATION</scope>
</reference>
<dbReference type="Gene3D" id="3.30.450.20">
    <property type="entry name" value="PAS domain"/>
    <property type="match status" value="1"/>
</dbReference>
<dbReference type="InterPro" id="IPR057310">
    <property type="entry name" value="PER1-3_bHLH"/>
</dbReference>
<dbReference type="AlphaFoldDB" id="A0A8D0N1Q0"/>
<dbReference type="PANTHER" id="PTHR11269:SF8">
    <property type="entry name" value="PERIOD CIRCADIAN PROTEIN HOMOLOG 1"/>
    <property type="match status" value="1"/>
</dbReference>
<feature type="compositionally biased region" description="Pro residues" evidence="3">
    <location>
        <begin position="364"/>
        <end position="377"/>
    </location>
</feature>
<dbReference type="Proteomes" id="UP000694726">
    <property type="component" value="Unplaced"/>
</dbReference>
<protein>
    <recommendedName>
        <fullName evidence="8">Period circadian regulator 1</fullName>
    </recommendedName>
</protein>
<name>A0A8D0N1Q0_PIG</name>
<organism evidence="6 7">
    <name type="scientific">Sus scrofa</name>
    <name type="common">Pig</name>
    <dbReference type="NCBI Taxonomy" id="9823"/>
    <lineage>
        <taxon>Eukaryota</taxon>
        <taxon>Metazoa</taxon>
        <taxon>Chordata</taxon>
        <taxon>Craniata</taxon>
        <taxon>Vertebrata</taxon>
        <taxon>Euteleostomi</taxon>
        <taxon>Mammalia</taxon>
        <taxon>Eutheria</taxon>
        <taxon>Laurasiatheria</taxon>
        <taxon>Artiodactyla</taxon>
        <taxon>Suina</taxon>
        <taxon>Suidae</taxon>
        <taxon>Sus</taxon>
    </lineage>
</organism>
<evidence type="ECO:0000313" key="7">
    <source>
        <dbReference type="Proteomes" id="UP000694726"/>
    </source>
</evidence>
<feature type="compositionally biased region" description="Low complexity" evidence="3">
    <location>
        <begin position="48"/>
        <end position="115"/>
    </location>
</feature>
<dbReference type="Ensembl" id="ENSSSCT00015031032.1">
    <property type="protein sequence ID" value="ENSSSCP00015012276.1"/>
    <property type="gene ID" value="ENSSSCG00015023248.1"/>
</dbReference>
<dbReference type="InterPro" id="IPR048814">
    <property type="entry name" value="Per1-3_PAS-A"/>
</dbReference>
<comment type="subcellular location">
    <subcellularLocation>
        <location evidence="1">Nucleus</location>
    </subcellularLocation>
</comment>
<dbReference type="Pfam" id="PF23170">
    <property type="entry name" value="bHLH_PER"/>
    <property type="match status" value="1"/>
</dbReference>
<dbReference type="GO" id="GO:0005634">
    <property type="term" value="C:nucleus"/>
    <property type="evidence" value="ECO:0007669"/>
    <property type="project" value="UniProtKB-SubCell"/>
</dbReference>
<feature type="region of interest" description="Disordered" evidence="3">
    <location>
        <begin position="1"/>
        <end position="134"/>
    </location>
</feature>
<feature type="compositionally biased region" description="Polar residues" evidence="3">
    <location>
        <begin position="116"/>
        <end position="132"/>
    </location>
</feature>
<accession>A0A8D0N1Q0</accession>
<dbReference type="PANTHER" id="PTHR11269">
    <property type="entry name" value="PERIOD CIRCADIAN PROTEIN"/>
    <property type="match status" value="1"/>
</dbReference>
<feature type="region of interest" description="Disordered" evidence="3">
    <location>
        <begin position="347"/>
        <end position="377"/>
    </location>
</feature>
<dbReference type="Pfam" id="PF21353">
    <property type="entry name" value="Per3-like_PAS-A"/>
    <property type="match status" value="1"/>
</dbReference>
<evidence type="ECO:0000256" key="1">
    <source>
        <dbReference type="ARBA" id="ARBA00004123"/>
    </source>
</evidence>
<evidence type="ECO:0008006" key="8">
    <source>
        <dbReference type="Google" id="ProtNLM"/>
    </source>
</evidence>
<feature type="compositionally biased region" description="Pro residues" evidence="3">
    <location>
        <begin position="25"/>
        <end position="38"/>
    </location>
</feature>
<evidence type="ECO:0000256" key="2">
    <source>
        <dbReference type="ARBA" id="ARBA00023242"/>
    </source>
</evidence>
<feature type="domain" description="Period circadian protein homolog PER 1-3 bHLH-like" evidence="5">
    <location>
        <begin position="131"/>
        <end position="188"/>
    </location>
</feature>
<evidence type="ECO:0000259" key="5">
    <source>
        <dbReference type="Pfam" id="PF23170"/>
    </source>
</evidence>
<evidence type="ECO:0000256" key="3">
    <source>
        <dbReference type="SAM" id="MobiDB-lite"/>
    </source>
</evidence>
<feature type="domain" description="Period circadian protein homolog 1-3 PAS-A" evidence="4">
    <location>
        <begin position="218"/>
        <end position="282"/>
    </location>
</feature>
<sequence length="377" mass="39543">MSGPLEGADGGGDPRPGESFCPGGAPSPGPPQHRPCPGPSLADDTDANSNGSSGNESNGPESRGASQRSSHSSSSGNGKDSALLETTESSKSTNSQSPSPPSSSIAYSLLSASSEQDNPSTSGCSSEQSARARTQKELMTALRELKLRLPPERRGKGRSGTLATLQYALACVKQVQANQEYYQQWSLEEGEPCAMDMSTYTLEELEHITSEYTLRNQDTFSVAVSFLTGRIVYISEQAGVLLRCKRDVFRGARFSELLAPQDVGIFYGSTAPSRLPTWGTGASAGEVPTCLGGGGNSPQKHLSRGARGPRLCLAGSFSARGRWGAVLTALLVYSRFSPEGLRPGEVRLLPHQVGGGQGSRPLSLPGPPPPSFLPCGL</sequence>
<keyword evidence="2" id="KW-0539">Nucleus</keyword>
<proteinExistence type="predicted"/>
<dbReference type="InterPro" id="IPR050760">
    <property type="entry name" value="Period_circadian_regulator"/>
</dbReference>
<evidence type="ECO:0000259" key="4">
    <source>
        <dbReference type="Pfam" id="PF21353"/>
    </source>
</evidence>
<evidence type="ECO:0000313" key="6">
    <source>
        <dbReference type="Ensembl" id="ENSSSCP00015012276.1"/>
    </source>
</evidence>